<gene>
    <name evidence="1" type="ORF">C486_07334</name>
</gene>
<dbReference type="EMBL" id="AOIJ01000043">
    <property type="protein sequence ID" value="ELY81275.1"/>
    <property type="molecule type" value="Genomic_DNA"/>
</dbReference>
<organism evidence="1 2">
    <name type="scientific">Natrinema gari JCM 14663</name>
    <dbReference type="NCBI Taxonomy" id="1230459"/>
    <lineage>
        <taxon>Archaea</taxon>
        <taxon>Methanobacteriati</taxon>
        <taxon>Methanobacteriota</taxon>
        <taxon>Stenosarchaea group</taxon>
        <taxon>Halobacteria</taxon>
        <taxon>Halobacteriales</taxon>
        <taxon>Natrialbaceae</taxon>
        <taxon>Natrinema</taxon>
    </lineage>
</organism>
<keyword evidence="2" id="KW-1185">Reference proteome</keyword>
<dbReference type="RefSeq" id="WP_008454519.1">
    <property type="nucleotide sequence ID" value="NZ_AOIJ01000043.1"/>
</dbReference>
<name>L9Z437_9EURY</name>
<dbReference type="PATRIC" id="fig|1230459.4.peg.1470"/>
<dbReference type="Proteomes" id="UP000011592">
    <property type="component" value="Unassembled WGS sequence"/>
</dbReference>
<reference evidence="1 2" key="1">
    <citation type="journal article" date="2014" name="PLoS Genet.">
        <title>Phylogenetically driven sequencing of extremely halophilic archaea reveals strategies for static and dynamic osmo-response.</title>
        <authorList>
            <person name="Becker E.A."/>
            <person name="Seitzer P.M."/>
            <person name="Tritt A."/>
            <person name="Larsen D."/>
            <person name="Krusor M."/>
            <person name="Yao A.I."/>
            <person name="Wu D."/>
            <person name="Madern D."/>
            <person name="Eisen J.A."/>
            <person name="Darling A.E."/>
            <person name="Facciotti M.T."/>
        </authorList>
    </citation>
    <scope>NUCLEOTIDE SEQUENCE [LARGE SCALE GENOMIC DNA]</scope>
    <source>
        <strain evidence="1 2">JCM 14663</strain>
    </source>
</reference>
<evidence type="ECO:0000313" key="1">
    <source>
        <dbReference type="EMBL" id="ELY81275.1"/>
    </source>
</evidence>
<dbReference type="AlphaFoldDB" id="L9Z437"/>
<sequence length="49" mass="5553">MAQTLFQHDPFASTDSKDHWIVADKGATYVTMLDPVRYESLQQDLPTPS</sequence>
<proteinExistence type="predicted"/>
<accession>L9Z437</accession>
<protein>
    <submittedName>
        <fullName evidence="1">Uncharacterized protein</fullName>
    </submittedName>
</protein>
<dbReference type="GeneID" id="58789144"/>
<evidence type="ECO:0000313" key="2">
    <source>
        <dbReference type="Proteomes" id="UP000011592"/>
    </source>
</evidence>
<comment type="caution">
    <text evidence="1">The sequence shown here is derived from an EMBL/GenBank/DDBJ whole genome shotgun (WGS) entry which is preliminary data.</text>
</comment>